<evidence type="ECO:0000313" key="2">
    <source>
        <dbReference type="EMBL" id="CDM66309.1"/>
    </source>
</evidence>
<accession>A0A0B6X166</accession>
<reference evidence="2 3" key="2">
    <citation type="submission" date="2015-01" db="EMBL/GenBank/DDBJ databases">
        <title>Complete genome sequence of Pyrinomonas methylaliphatogenes type strain K22T.</title>
        <authorList>
            <person name="Lee K.C.Y."/>
            <person name="Power J.F."/>
            <person name="Dunfield P.F."/>
            <person name="Morgan X.C."/>
            <person name="Huttenhower C."/>
            <person name="Stott M.B."/>
        </authorList>
    </citation>
    <scope>NUCLEOTIDE SEQUENCE [LARGE SCALE GENOMIC DNA]</scope>
    <source>
        <strain evidence="2 3">K22</strain>
    </source>
</reference>
<keyword evidence="1" id="KW-0812">Transmembrane</keyword>
<feature type="transmembrane region" description="Helical" evidence="1">
    <location>
        <begin position="70"/>
        <end position="87"/>
    </location>
</feature>
<feature type="transmembrane region" description="Helical" evidence="1">
    <location>
        <begin position="122"/>
        <end position="143"/>
    </location>
</feature>
<feature type="transmembrane region" description="Helical" evidence="1">
    <location>
        <begin position="220"/>
        <end position="239"/>
    </location>
</feature>
<reference evidence="2 3" key="1">
    <citation type="submission" date="2013-12" db="EMBL/GenBank/DDBJ databases">
        <authorList>
            <person name="Stott M."/>
        </authorList>
    </citation>
    <scope>NUCLEOTIDE SEQUENCE [LARGE SCALE GENOMIC DNA]</scope>
    <source>
        <strain evidence="2 3">K22</strain>
    </source>
</reference>
<feature type="transmembrane region" description="Helical" evidence="1">
    <location>
        <begin position="155"/>
        <end position="174"/>
    </location>
</feature>
<dbReference type="AlphaFoldDB" id="A0A0B6X166"/>
<dbReference type="Proteomes" id="UP000031518">
    <property type="component" value="Unassembled WGS sequence"/>
</dbReference>
<dbReference type="EMBL" id="CBXV010000008">
    <property type="protein sequence ID" value="CDM66309.1"/>
    <property type="molecule type" value="Genomic_DNA"/>
</dbReference>
<evidence type="ECO:0008006" key="4">
    <source>
        <dbReference type="Google" id="ProtNLM"/>
    </source>
</evidence>
<dbReference type="OrthoDB" id="9769532at2"/>
<gene>
    <name evidence="2" type="ORF">PYK22_02336</name>
</gene>
<feature type="transmembrane region" description="Helical" evidence="1">
    <location>
        <begin position="259"/>
        <end position="279"/>
    </location>
</feature>
<keyword evidence="1" id="KW-0472">Membrane</keyword>
<feature type="transmembrane region" description="Helical" evidence="1">
    <location>
        <begin position="12"/>
        <end position="31"/>
    </location>
</feature>
<feature type="transmembrane region" description="Helical" evidence="1">
    <location>
        <begin position="180"/>
        <end position="199"/>
    </location>
</feature>
<evidence type="ECO:0000256" key="1">
    <source>
        <dbReference type="SAM" id="Phobius"/>
    </source>
</evidence>
<organism evidence="2 3">
    <name type="scientific">Pyrinomonas methylaliphatogenes</name>
    <dbReference type="NCBI Taxonomy" id="454194"/>
    <lineage>
        <taxon>Bacteria</taxon>
        <taxon>Pseudomonadati</taxon>
        <taxon>Acidobacteriota</taxon>
        <taxon>Blastocatellia</taxon>
        <taxon>Blastocatellales</taxon>
        <taxon>Pyrinomonadaceae</taxon>
        <taxon>Pyrinomonas</taxon>
    </lineage>
</organism>
<keyword evidence="1" id="KW-1133">Transmembrane helix</keyword>
<protein>
    <recommendedName>
        <fullName evidence="4">Lycopene cyclase domain</fullName>
    </recommendedName>
</protein>
<dbReference type="STRING" id="454194.PYK22_02336"/>
<dbReference type="RefSeq" id="WP_060635603.1">
    <property type="nucleotide sequence ID" value="NZ_CBXV010000008.1"/>
</dbReference>
<evidence type="ECO:0000313" key="3">
    <source>
        <dbReference type="Proteomes" id="UP000031518"/>
    </source>
</evidence>
<sequence>MRTQPTFGSDRFPAHGYVGLFIISFAEASLFAGNDLIGRWFTPIVWTGYVLFADAWVFHLKRRSPLVSDRLAFLVIIITSILTWWMFEFYNAPRFWRSDLELWWHYHNLEPNPFLRRVGYDWAFATIFPGLFLTAEIFSATVFRQSPRTRPMQISRAAMIGCLIIGAALASLPLAIVSAWFAPLVWLAFILLVDPLNALRGWPSICGDLARGDWRRLCSLLASGLVCGVLWEFWNYWAISRWTYTVPYFGDIKIFEMPVLGYLGFPPFAVECWAIYIFCRSLLAPPSRMDETDIWMRTRDD</sequence>
<feature type="transmembrane region" description="Helical" evidence="1">
    <location>
        <begin position="37"/>
        <end position="58"/>
    </location>
</feature>
<proteinExistence type="predicted"/>
<name>A0A0B6X166_9BACT</name>
<keyword evidence="3" id="KW-1185">Reference proteome</keyword>